<reference evidence="3" key="1">
    <citation type="journal article" date="2012" name="Science">
        <title>The Paleozoic origin of enzymatic lignin decomposition reconstructed from 31 fungal genomes.</title>
        <authorList>
            <person name="Floudas D."/>
            <person name="Binder M."/>
            <person name="Riley R."/>
            <person name="Barry K."/>
            <person name="Blanchette R.A."/>
            <person name="Henrissat B."/>
            <person name="Martinez A.T."/>
            <person name="Otillar R."/>
            <person name="Spatafora J.W."/>
            <person name="Yadav J.S."/>
            <person name="Aerts A."/>
            <person name="Benoit I."/>
            <person name="Boyd A."/>
            <person name="Carlson A."/>
            <person name="Copeland A."/>
            <person name="Coutinho P.M."/>
            <person name="de Vries R.P."/>
            <person name="Ferreira P."/>
            <person name="Findley K."/>
            <person name="Foster B."/>
            <person name="Gaskell J."/>
            <person name="Glotzer D."/>
            <person name="Gorecki P."/>
            <person name="Heitman J."/>
            <person name="Hesse C."/>
            <person name="Hori C."/>
            <person name="Igarashi K."/>
            <person name="Jurgens J.A."/>
            <person name="Kallen N."/>
            <person name="Kersten P."/>
            <person name="Kohler A."/>
            <person name="Kuees U."/>
            <person name="Kumar T.K.A."/>
            <person name="Kuo A."/>
            <person name="LaButti K."/>
            <person name="Larrondo L.F."/>
            <person name="Lindquist E."/>
            <person name="Ling A."/>
            <person name="Lombard V."/>
            <person name="Lucas S."/>
            <person name="Lundell T."/>
            <person name="Martin R."/>
            <person name="McLaughlin D.J."/>
            <person name="Morgenstern I."/>
            <person name="Morin E."/>
            <person name="Murat C."/>
            <person name="Nagy L.G."/>
            <person name="Nolan M."/>
            <person name="Ohm R.A."/>
            <person name="Patyshakuliyeva A."/>
            <person name="Rokas A."/>
            <person name="Ruiz-Duenas F.J."/>
            <person name="Sabat G."/>
            <person name="Salamov A."/>
            <person name="Samejima M."/>
            <person name="Schmutz J."/>
            <person name="Slot J.C."/>
            <person name="St John F."/>
            <person name="Stenlid J."/>
            <person name="Sun H."/>
            <person name="Sun S."/>
            <person name="Syed K."/>
            <person name="Tsang A."/>
            <person name="Wiebenga A."/>
            <person name="Young D."/>
            <person name="Pisabarro A."/>
            <person name="Eastwood D.C."/>
            <person name="Martin F."/>
            <person name="Cullen D."/>
            <person name="Grigoriev I.V."/>
            <person name="Hibbett D.S."/>
        </authorList>
    </citation>
    <scope>NUCLEOTIDE SEQUENCE [LARGE SCALE GENOMIC DNA]</scope>
    <source>
        <strain evidence="3">RWD-64-598 SS2</strain>
    </source>
</reference>
<organism evidence="2 3">
    <name type="scientific">Coniophora puteana (strain RWD-64-598)</name>
    <name type="common">Brown rot fungus</name>
    <dbReference type="NCBI Taxonomy" id="741705"/>
    <lineage>
        <taxon>Eukaryota</taxon>
        <taxon>Fungi</taxon>
        <taxon>Dikarya</taxon>
        <taxon>Basidiomycota</taxon>
        <taxon>Agaricomycotina</taxon>
        <taxon>Agaricomycetes</taxon>
        <taxon>Agaricomycetidae</taxon>
        <taxon>Boletales</taxon>
        <taxon>Coniophorineae</taxon>
        <taxon>Coniophoraceae</taxon>
        <taxon>Coniophora</taxon>
    </lineage>
</organism>
<proteinExistence type="predicted"/>
<dbReference type="RefSeq" id="XP_007767568.1">
    <property type="nucleotide sequence ID" value="XM_007769378.1"/>
</dbReference>
<evidence type="ECO:0000313" key="3">
    <source>
        <dbReference type="Proteomes" id="UP000053558"/>
    </source>
</evidence>
<accession>A0A5M3MR66</accession>
<dbReference type="Proteomes" id="UP000053558">
    <property type="component" value="Unassembled WGS sequence"/>
</dbReference>
<dbReference type="AlphaFoldDB" id="A0A5M3MR66"/>
<feature type="compositionally biased region" description="Acidic residues" evidence="1">
    <location>
        <begin position="103"/>
        <end position="121"/>
    </location>
</feature>
<gene>
    <name evidence="2" type="ORF">CONPUDRAFT_102379</name>
</gene>
<evidence type="ECO:0008006" key="4">
    <source>
        <dbReference type="Google" id="ProtNLM"/>
    </source>
</evidence>
<feature type="compositionally biased region" description="Acidic residues" evidence="1">
    <location>
        <begin position="180"/>
        <end position="191"/>
    </location>
</feature>
<comment type="caution">
    <text evidence="2">The sequence shown here is derived from an EMBL/GenBank/DDBJ whole genome shotgun (WGS) entry which is preliminary data.</text>
</comment>
<evidence type="ECO:0000313" key="2">
    <source>
        <dbReference type="EMBL" id="EIW81672.1"/>
    </source>
</evidence>
<evidence type="ECO:0000256" key="1">
    <source>
        <dbReference type="SAM" id="MobiDB-lite"/>
    </source>
</evidence>
<name>A0A5M3MR66_CONPW</name>
<dbReference type="OrthoDB" id="3260379at2759"/>
<sequence>MPKQERVPRALHSELTEHAALLRALKTRHLLGSYTHELESEGKKRRSRPRTQDVWTTWPLPDFPAPEFTLRDEVSVIAERTVREVRRRGFLGDDGRVKVKGEVDEDEQDQLEQDLGMDENEADRNELDDAEAFELGTGEVERLDGASADKTYHEDEDDEGAQEAETRDVHQGAKATGADDSSENSDNDDIEPVSTPALNGLSTESAHTILRLLAELATHRARAAGRSFNRMWPFDWEDVLHVAAARGIVEPHVIEAVYSRLQAIYGPPHTGQEVSYLTDLRPVHKARATASAKAASRQVFTPAFENSFLDVPDISTVRRERQEPIPYYPSAEFILDSDLSDE</sequence>
<dbReference type="KEGG" id="cput:CONPUDRAFT_102379"/>
<protein>
    <recommendedName>
        <fullName evidence="4">Rrn9 domain-containing protein</fullName>
    </recommendedName>
</protein>
<dbReference type="GeneID" id="19198357"/>
<dbReference type="EMBL" id="JH711577">
    <property type="protein sequence ID" value="EIW81672.1"/>
    <property type="molecule type" value="Genomic_DNA"/>
</dbReference>
<feature type="region of interest" description="Disordered" evidence="1">
    <location>
        <begin position="99"/>
        <end position="200"/>
    </location>
</feature>
<keyword evidence="3" id="KW-1185">Reference proteome</keyword>